<evidence type="ECO:0008006" key="4">
    <source>
        <dbReference type="Google" id="ProtNLM"/>
    </source>
</evidence>
<dbReference type="Proteomes" id="UP000037035">
    <property type="component" value="Unassembled WGS sequence"/>
</dbReference>
<feature type="compositionally biased region" description="Basic and acidic residues" evidence="1">
    <location>
        <begin position="39"/>
        <end position="49"/>
    </location>
</feature>
<keyword evidence="3" id="KW-1185">Reference proteome</keyword>
<proteinExistence type="predicted"/>
<evidence type="ECO:0000313" key="2">
    <source>
        <dbReference type="EMBL" id="KNZ46172.1"/>
    </source>
</evidence>
<dbReference type="InterPro" id="IPR035979">
    <property type="entry name" value="RBD_domain_sf"/>
</dbReference>
<dbReference type="GO" id="GO:0003676">
    <property type="term" value="F:nucleic acid binding"/>
    <property type="evidence" value="ECO:0007669"/>
    <property type="project" value="InterPro"/>
</dbReference>
<evidence type="ECO:0000313" key="3">
    <source>
        <dbReference type="Proteomes" id="UP000037035"/>
    </source>
</evidence>
<evidence type="ECO:0000256" key="1">
    <source>
        <dbReference type="SAM" id="MobiDB-lite"/>
    </source>
</evidence>
<sequence length="61" mass="6581">MVVEFEDEENQLKALEETQGKELDGRALSIKIAVNENKKEDQLAAKSDDASAPVPAEPVAA</sequence>
<accession>A0A0L6UD55</accession>
<dbReference type="AlphaFoldDB" id="A0A0L6UD55"/>
<comment type="caution">
    <text evidence="2">The sequence shown here is derived from an EMBL/GenBank/DDBJ whole genome shotgun (WGS) entry which is preliminary data.</text>
</comment>
<dbReference type="SUPFAM" id="SSF54928">
    <property type="entry name" value="RNA-binding domain, RBD"/>
    <property type="match status" value="1"/>
</dbReference>
<name>A0A0L6UD55_9BASI</name>
<dbReference type="STRING" id="27349.A0A0L6UD55"/>
<protein>
    <recommendedName>
        <fullName evidence="4">RRM domain-containing protein</fullName>
    </recommendedName>
</protein>
<dbReference type="EMBL" id="LAVV01012938">
    <property type="protein sequence ID" value="KNZ46172.1"/>
    <property type="molecule type" value="Genomic_DNA"/>
</dbReference>
<dbReference type="InterPro" id="IPR012677">
    <property type="entry name" value="Nucleotide-bd_a/b_plait_sf"/>
</dbReference>
<dbReference type="OrthoDB" id="439808at2759"/>
<dbReference type="Gene3D" id="3.30.70.330">
    <property type="match status" value="1"/>
</dbReference>
<feature type="region of interest" description="Disordered" evidence="1">
    <location>
        <begin position="39"/>
        <end position="61"/>
    </location>
</feature>
<dbReference type="VEuPathDB" id="FungiDB:VP01_749g6"/>
<feature type="compositionally biased region" description="Low complexity" evidence="1">
    <location>
        <begin position="50"/>
        <end position="61"/>
    </location>
</feature>
<reference evidence="2 3" key="1">
    <citation type="submission" date="2015-08" db="EMBL/GenBank/DDBJ databases">
        <title>Next Generation Sequencing and Analysis of the Genome of Puccinia sorghi L Schw, the Causal Agent of Maize Common Rust.</title>
        <authorList>
            <person name="Rochi L."/>
            <person name="Burguener G."/>
            <person name="Darino M."/>
            <person name="Turjanski A."/>
            <person name="Kreff E."/>
            <person name="Dieguez M.J."/>
            <person name="Sacco F."/>
        </authorList>
    </citation>
    <scope>NUCLEOTIDE SEQUENCE [LARGE SCALE GENOMIC DNA]</scope>
    <source>
        <strain evidence="2 3">RO10H11247</strain>
    </source>
</reference>
<organism evidence="2 3">
    <name type="scientific">Puccinia sorghi</name>
    <dbReference type="NCBI Taxonomy" id="27349"/>
    <lineage>
        <taxon>Eukaryota</taxon>
        <taxon>Fungi</taxon>
        <taxon>Dikarya</taxon>
        <taxon>Basidiomycota</taxon>
        <taxon>Pucciniomycotina</taxon>
        <taxon>Pucciniomycetes</taxon>
        <taxon>Pucciniales</taxon>
        <taxon>Pucciniaceae</taxon>
        <taxon>Puccinia</taxon>
    </lineage>
</organism>
<gene>
    <name evidence="2" type="ORF">VP01_749g6</name>
</gene>